<dbReference type="RefSeq" id="WP_100705858.1">
    <property type="nucleotide sequence ID" value="NZ_NPDL01000003.1"/>
</dbReference>
<protein>
    <submittedName>
        <fullName evidence="2">ATP-dependent Lon protease</fullName>
    </submittedName>
</protein>
<dbReference type="Proteomes" id="UP000232196">
    <property type="component" value="Unassembled WGS sequence"/>
</dbReference>
<sequence length="204" mass="23427">MSRTTIPIFPLPEVILFPGTFLPLHIFEPRYRMMLDYCSESGEEMAIAPIKMEPGNLKSSQPEIETIFGWGTIVRKDPLPDGRSNILLEGKGIAKLESYDTMEPFRIGVIEKLEADSKYIEDKLFVEIFDRILYLTKRILLSEGAKEELILRMNDLWSHPFPVDFISSILNFNFKKKQEILSSTDQIQKAQLLVGIVEEMNLGE</sequence>
<feature type="domain" description="Lon N-terminal" evidence="1">
    <location>
        <begin position="6"/>
        <end position="201"/>
    </location>
</feature>
<gene>
    <name evidence="2" type="ORF">CH357_06045</name>
</gene>
<dbReference type="GO" id="GO:0006508">
    <property type="term" value="P:proteolysis"/>
    <property type="evidence" value="ECO:0007669"/>
    <property type="project" value="UniProtKB-KW"/>
</dbReference>
<dbReference type="OrthoDB" id="25394at2"/>
<dbReference type="SMART" id="SM00464">
    <property type="entry name" value="LON"/>
    <property type="match status" value="1"/>
</dbReference>
<dbReference type="GO" id="GO:0008233">
    <property type="term" value="F:peptidase activity"/>
    <property type="evidence" value="ECO:0007669"/>
    <property type="project" value="UniProtKB-KW"/>
</dbReference>
<organism evidence="2 3">
    <name type="scientific">Leptospira hartskeerlii</name>
    <dbReference type="NCBI Taxonomy" id="2023177"/>
    <lineage>
        <taxon>Bacteria</taxon>
        <taxon>Pseudomonadati</taxon>
        <taxon>Spirochaetota</taxon>
        <taxon>Spirochaetia</taxon>
        <taxon>Leptospirales</taxon>
        <taxon>Leptospiraceae</taxon>
        <taxon>Leptospira</taxon>
    </lineage>
</organism>
<dbReference type="Pfam" id="PF02190">
    <property type="entry name" value="LON_substr_bdg"/>
    <property type="match status" value="1"/>
</dbReference>
<accession>A0A2M9XED5</accession>
<keyword evidence="2" id="KW-0645">Protease</keyword>
<dbReference type="PANTHER" id="PTHR46732">
    <property type="entry name" value="ATP-DEPENDENT PROTEASE LA (LON) DOMAIN PROTEIN"/>
    <property type="match status" value="1"/>
</dbReference>
<evidence type="ECO:0000313" key="2">
    <source>
        <dbReference type="EMBL" id="PJZ26061.1"/>
    </source>
</evidence>
<reference evidence="2 3" key="1">
    <citation type="submission" date="2017-07" db="EMBL/GenBank/DDBJ databases">
        <title>Leptospira spp. isolated from tropical soils.</title>
        <authorList>
            <person name="Thibeaux R."/>
            <person name="Iraola G."/>
            <person name="Ferres I."/>
            <person name="Bierque E."/>
            <person name="Girault D."/>
            <person name="Soupe-Gilbert M.-E."/>
            <person name="Picardeau M."/>
            <person name="Goarant C."/>
        </authorList>
    </citation>
    <scope>NUCLEOTIDE SEQUENCE [LARGE SCALE GENOMIC DNA]</scope>
    <source>
        <strain evidence="2 3">MCA1-C-A1</strain>
    </source>
</reference>
<keyword evidence="2" id="KW-0378">Hydrolase</keyword>
<dbReference type="InterPro" id="IPR003111">
    <property type="entry name" value="Lon_prtase_N"/>
</dbReference>
<proteinExistence type="predicted"/>
<dbReference type="Gene3D" id="2.30.130.40">
    <property type="entry name" value="LON domain-like"/>
    <property type="match status" value="1"/>
</dbReference>
<evidence type="ECO:0000259" key="1">
    <source>
        <dbReference type="PROSITE" id="PS51787"/>
    </source>
</evidence>
<keyword evidence="3" id="KW-1185">Reference proteome</keyword>
<comment type="caution">
    <text evidence="2">The sequence shown here is derived from an EMBL/GenBank/DDBJ whole genome shotgun (WGS) entry which is preliminary data.</text>
</comment>
<dbReference type="InterPro" id="IPR046336">
    <property type="entry name" value="Lon_prtase_N_sf"/>
</dbReference>
<dbReference type="EMBL" id="NPDN01000003">
    <property type="protein sequence ID" value="PJZ26061.1"/>
    <property type="molecule type" value="Genomic_DNA"/>
</dbReference>
<evidence type="ECO:0000313" key="3">
    <source>
        <dbReference type="Proteomes" id="UP000232196"/>
    </source>
</evidence>
<dbReference type="PROSITE" id="PS51787">
    <property type="entry name" value="LON_N"/>
    <property type="match status" value="1"/>
</dbReference>
<dbReference type="InterPro" id="IPR015947">
    <property type="entry name" value="PUA-like_sf"/>
</dbReference>
<dbReference type="SUPFAM" id="SSF88697">
    <property type="entry name" value="PUA domain-like"/>
    <property type="match status" value="1"/>
</dbReference>
<dbReference type="PANTHER" id="PTHR46732:SF8">
    <property type="entry name" value="ATP-DEPENDENT PROTEASE LA (LON) DOMAIN PROTEIN"/>
    <property type="match status" value="1"/>
</dbReference>
<name>A0A2M9XED5_9LEPT</name>
<dbReference type="AlphaFoldDB" id="A0A2M9XED5"/>